<dbReference type="PANTHER" id="PTHR34390">
    <property type="entry name" value="UPF0442 PROTEIN YJJB-RELATED"/>
    <property type="match status" value="1"/>
</dbReference>
<comment type="subcellular location">
    <subcellularLocation>
        <location evidence="1">Cell membrane</location>
        <topology evidence="1">Multi-pass membrane protein</topology>
    </subcellularLocation>
</comment>
<sequence>MSATQRPEAPGAVERLRTSAAAERLRRTWQVLMDGTPPEPPEEEPGEVVDPRALDLVLRVGELLLASGETTERVNEAMLGLAVAYELPRVEVQVTLTSLLVSAHPGKGATPVTAARAIRRRTPAHWRLTALHDLVQQASIGMLELEAAHRRLSEIKRGRGPYPPWMIVLGLGLISASASVLSGGGPLIALTAFAGTVLGDRAAAYLARRGIAEFFQLTVAAAIGATGAVLVVVTGSPGPAASVVTGVILALLPGRPLVASIQDGITGDLVSAGARVLEVFFIIAALVAGLGAVVYIAVNFDVNIDVRHLPKAAETLDSVQILAAAAVSATFAVSLAAPRAVLMPVAVGGALIWVLYVLMRGWDVPPVLASAVAATVVGTLANVVARRQGAPVMPYVVPAIGPLLPGTPLYRGMVELNTGSPQDGILSLISALSIALALGAGVNLGGELVRAFQRVGLTASGRWARPAARRTRGY</sequence>
<evidence type="ECO:0000256" key="7">
    <source>
        <dbReference type="SAM" id="Phobius"/>
    </source>
</evidence>
<feature type="transmembrane region" description="Helical" evidence="7">
    <location>
        <begin position="279"/>
        <end position="298"/>
    </location>
</feature>
<proteinExistence type="inferred from homology"/>
<dbReference type="RefSeq" id="WP_225961514.1">
    <property type="nucleotide sequence ID" value="NZ_JADBDZ010000001.1"/>
</dbReference>
<dbReference type="EMBL" id="JADBDZ010000001">
    <property type="protein sequence ID" value="MBE1537883.1"/>
    <property type="molecule type" value="Genomic_DNA"/>
</dbReference>
<keyword evidence="4 7" id="KW-1133">Transmembrane helix</keyword>
<reference evidence="10 11" key="1">
    <citation type="submission" date="2020-10" db="EMBL/GenBank/DDBJ databases">
        <title>Sequencing the genomes of 1000 actinobacteria strains.</title>
        <authorList>
            <person name="Klenk H.-P."/>
        </authorList>
    </citation>
    <scope>NUCLEOTIDE SEQUENCE [LARGE SCALE GENOMIC DNA]</scope>
    <source>
        <strain evidence="10 11">DSM 46744</strain>
    </source>
</reference>
<keyword evidence="3 7" id="KW-0812">Transmembrane</keyword>
<feature type="transmembrane region" description="Helical" evidence="7">
    <location>
        <begin position="365"/>
        <end position="385"/>
    </location>
</feature>
<dbReference type="InterPro" id="IPR010619">
    <property type="entry name" value="ThrE-like_N"/>
</dbReference>
<evidence type="ECO:0000313" key="11">
    <source>
        <dbReference type="Proteomes" id="UP000627838"/>
    </source>
</evidence>
<gene>
    <name evidence="10" type="ORF">H4W34_007716</name>
</gene>
<dbReference type="InterPro" id="IPR050539">
    <property type="entry name" value="ThrE_Dicarb/AminoAcid_Exp"/>
</dbReference>
<feature type="transmembrane region" description="Helical" evidence="7">
    <location>
        <begin position="341"/>
        <end position="359"/>
    </location>
</feature>
<dbReference type="InterPro" id="IPR024528">
    <property type="entry name" value="ThrE_2"/>
</dbReference>
<dbReference type="PANTHER" id="PTHR34390:SF2">
    <property type="entry name" value="SUCCINATE TRANSPORTER SUBUNIT YJJP-RELATED"/>
    <property type="match status" value="1"/>
</dbReference>
<feature type="domain" description="Threonine/serine exporter-like N-terminal" evidence="8">
    <location>
        <begin position="55"/>
        <end position="295"/>
    </location>
</feature>
<evidence type="ECO:0000256" key="3">
    <source>
        <dbReference type="ARBA" id="ARBA00022692"/>
    </source>
</evidence>
<evidence type="ECO:0000256" key="2">
    <source>
        <dbReference type="ARBA" id="ARBA00022475"/>
    </source>
</evidence>
<evidence type="ECO:0000256" key="1">
    <source>
        <dbReference type="ARBA" id="ARBA00004651"/>
    </source>
</evidence>
<dbReference type="Pfam" id="PF06738">
    <property type="entry name" value="ThrE"/>
    <property type="match status" value="1"/>
</dbReference>
<keyword evidence="2" id="KW-1003">Cell membrane</keyword>
<accession>A0ABR9K5C5</accession>
<keyword evidence="5 7" id="KW-0472">Membrane</keyword>
<name>A0ABR9K5C5_9ACTN</name>
<feature type="transmembrane region" description="Helical" evidence="7">
    <location>
        <begin position="318"/>
        <end position="336"/>
    </location>
</feature>
<evidence type="ECO:0000256" key="4">
    <source>
        <dbReference type="ARBA" id="ARBA00022989"/>
    </source>
</evidence>
<feature type="transmembrane region" description="Helical" evidence="7">
    <location>
        <begin position="214"/>
        <end position="234"/>
    </location>
</feature>
<feature type="transmembrane region" description="Helical" evidence="7">
    <location>
        <begin position="187"/>
        <end position="207"/>
    </location>
</feature>
<feature type="transmembrane region" description="Helical" evidence="7">
    <location>
        <begin position="425"/>
        <end position="444"/>
    </location>
</feature>
<evidence type="ECO:0000259" key="8">
    <source>
        <dbReference type="Pfam" id="PF06738"/>
    </source>
</evidence>
<dbReference type="Proteomes" id="UP000627838">
    <property type="component" value="Unassembled WGS sequence"/>
</dbReference>
<evidence type="ECO:0000256" key="5">
    <source>
        <dbReference type="ARBA" id="ARBA00023136"/>
    </source>
</evidence>
<evidence type="ECO:0000256" key="6">
    <source>
        <dbReference type="ARBA" id="ARBA00034125"/>
    </source>
</evidence>
<evidence type="ECO:0000313" key="10">
    <source>
        <dbReference type="EMBL" id="MBE1537883.1"/>
    </source>
</evidence>
<feature type="domain" description="Threonine/Serine exporter ThrE" evidence="9">
    <location>
        <begin position="320"/>
        <end position="444"/>
    </location>
</feature>
<evidence type="ECO:0000259" key="9">
    <source>
        <dbReference type="Pfam" id="PF12821"/>
    </source>
</evidence>
<comment type="caution">
    <text evidence="10">The sequence shown here is derived from an EMBL/GenBank/DDBJ whole genome shotgun (WGS) entry which is preliminary data.</text>
</comment>
<organism evidence="10 11">
    <name type="scientific">Actinomadura algeriensis</name>
    <dbReference type="NCBI Taxonomy" id="1679523"/>
    <lineage>
        <taxon>Bacteria</taxon>
        <taxon>Bacillati</taxon>
        <taxon>Actinomycetota</taxon>
        <taxon>Actinomycetes</taxon>
        <taxon>Streptosporangiales</taxon>
        <taxon>Thermomonosporaceae</taxon>
        <taxon>Actinomadura</taxon>
    </lineage>
</organism>
<feature type="transmembrane region" description="Helical" evidence="7">
    <location>
        <begin position="392"/>
        <end position="413"/>
    </location>
</feature>
<dbReference type="Pfam" id="PF12821">
    <property type="entry name" value="ThrE_2"/>
    <property type="match status" value="1"/>
</dbReference>
<comment type="similarity">
    <text evidence="6">Belongs to the ThrE exporter (TC 2.A.79) family.</text>
</comment>
<feature type="transmembrane region" description="Helical" evidence="7">
    <location>
        <begin position="240"/>
        <end position="258"/>
    </location>
</feature>
<keyword evidence="11" id="KW-1185">Reference proteome</keyword>
<protein>
    <submittedName>
        <fullName evidence="10">Uncharacterized membrane protein YjjP (DUF1212 family)</fullName>
    </submittedName>
</protein>